<dbReference type="EMBL" id="QOVC01000003">
    <property type="protein sequence ID" value="KAA0691567.1"/>
    <property type="molecule type" value="Genomic_DNA"/>
</dbReference>
<organism evidence="2 3">
    <name type="scientific">Enterococcus faecium</name>
    <name type="common">Streptococcus faecium</name>
    <dbReference type="NCBI Taxonomy" id="1352"/>
    <lineage>
        <taxon>Bacteria</taxon>
        <taxon>Bacillati</taxon>
        <taxon>Bacillota</taxon>
        <taxon>Bacilli</taxon>
        <taxon>Lactobacillales</taxon>
        <taxon>Enterococcaceae</taxon>
        <taxon>Enterococcus</taxon>
    </lineage>
</organism>
<dbReference type="RefSeq" id="WP_086328367.1">
    <property type="nucleotide sequence ID" value="NZ_CABGJP010000003.1"/>
</dbReference>
<gene>
    <name evidence="2" type="ORF">DTX73_04440</name>
</gene>
<dbReference type="Proteomes" id="UP000448762">
    <property type="component" value="Unassembled WGS sequence"/>
</dbReference>
<dbReference type="PANTHER" id="PTHR43404:SF2">
    <property type="entry name" value="LIPOPOLYSACCHARIDE CHOLINEPHOSPHOTRANSFERASE LICD"/>
    <property type="match status" value="1"/>
</dbReference>
<feature type="domain" description="LicD/FKTN/FKRP nucleotidyltransferase" evidence="1">
    <location>
        <begin position="24"/>
        <end position="252"/>
    </location>
</feature>
<sequence length="274" mass="33488">MRELKIKDIQRISVEILVYIDQICRENQIEYSLFYGSLIGSERHQGYIPWDDDLDIILTRPNYERLIQLLKNDDSYKLLSFETRDNYRYCYAKLVDPNTKAVTKQYYSSEDPDLGVFVDIFPFDGFPENPEERKQFGDLCELYRANMMFTLNHSYAISRSKVKAMVKRVIYYPKYRRLLKKGNYSFWKNKYEELVRKYPIEQTKYCGYMEFINEVWGVFPIEWFEHYEDVEFEGHQFKAIRDRKKFLELRYGDYMKLPPKEERISHHPYKFYEK</sequence>
<comment type="caution">
    <text evidence="2">The sequence shown here is derived from an EMBL/GenBank/DDBJ whole genome shotgun (WGS) entry which is preliminary data.</text>
</comment>
<reference evidence="2 3" key="1">
    <citation type="submission" date="2018-07" db="EMBL/GenBank/DDBJ databases">
        <title>High quality draft genome sequencing of Enterococcus faecium exhibiting probiotic potential isolated from mucus of freshwater fish.</title>
        <authorList>
            <person name="El-Jeni R."/>
            <person name="Ghedira K."/>
            <person name="Abdelhak S."/>
            <person name="El-Bour M."/>
            <person name="Bouhaouala-Zahar B."/>
        </authorList>
    </citation>
    <scope>NUCLEOTIDE SEQUENCE [LARGE SCALE GENOMIC DNA]</scope>
    <source>
        <strain evidence="2 3">R.A73</strain>
    </source>
</reference>
<dbReference type="Pfam" id="PF04991">
    <property type="entry name" value="LicD"/>
    <property type="match status" value="1"/>
</dbReference>
<evidence type="ECO:0000313" key="3">
    <source>
        <dbReference type="Proteomes" id="UP000448762"/>
    </source>
</evidence>
<dbReference type="AlphaFoldDB" id="A0A7V7KUQ5"/>
<dbReference type="PANTHER" id="PTHR43404">
    <property type="entry name" value="LIPOPOLYSACCHARIDE CHOLINEPHOSPHOTRANSFERASE LICD"/>
    <property type="match status" value="1"/>
</dbReference>
<accession>A0A7V7KUQ5</accession>
<dbReference type="InterPro" id="IPR052942">
    <property type="entry name" value="LPS_cholinephosphotransferase"/>
</dbReference>
<proteinExistence type="predicted"/>
<dbReference type="GO" id="GO:0009100">
    <property type="term" value="P:glycoprotein metabolic process"/>
    <property type="evidence" value="ECO:0007669"/>
    <property type="project" value="UniProtKB-ARBA"/>
</dbReference>
<protein>
    <submittedName>
        <fullName evidence="2">LicD family protein</fullName>
    </submittedName>
</protein>
<evidence type="ECO:0000259" key="1">
    <source>
        <dbReference type="Pfam" id="PF04991"/>
    </source>
</evidence>
<name>A0A7V7KUQ5_ENTFC</name>
<dbReference type="InterPro" id="IPR007074">
    <property type="entry name" value="LicD/FKTN/FKRP_NTP_transf"/>
</dbReference>
<evidence type="ECO:0000313" key="2">
    <source>
        <dbReference type="EMBL" id="KAA0691567.1"/>
    </source>
</evidence>